<dbReference type="PANTHER" id="PTHR22946">
    <property type="entry name" value="DIENELACTONE HYDROLASE DOMAIN-CONTAINING PROTEIN-RELATED"/>
    <property type="match status" value="1"/>
</dbReference>
<dbReference type="InterPro" id="IPR050261">
    <property type="entry name" value="FrsA_esterase"/>
</dbReference>
<sequence>MSLEISSLPPPPQISLRTLHMAGLLVDVYGLAELPPHATHVSCLWLHHQRTRNKEYMADIAARCVGAWNNHHRYQQQQQEGEGAEDSGKGAGNGKRNRGLIALAYDQRNHGTRLVSELANASWREGNAMHAVDMFGVVEGMVADQMVLIDLVEGYLFHDYDGGVKRTVDQHLALGVSLGGHSVWQLMFAEPRVEAGAVIIGCPDFMYLLSDRARLSRLATYSAQDNGASFLGSKDFPPSLVEACGKKDPKGIFFGTAAVPDRAPSGPTDEAARKILRERLRGKKLLLCFGGDDKLVPYRCSEPFLRWFKEAAGSWFKDENVSIDDKVYPGIGHAFSADMVTDSVQFVVSVVAGAGERTSAGGKDEQRVSKI</sequence>
<comment type="caution">
    <text evidence="2">The sequence shown here is derived from an EMBL/GenBank/DDBJ whole genome shotgun (WGS) entry which is preliminary data.</text>
</comment>
<name>A0ABQ0G8H0_9PEZI</name>
<reference evidence="2 3" key="1">
    <citation type="submission" date="2024-09" db="EMBL/GenBank/DDBJ databases">
        <title>Itraconazole resistance in Madurella fahalii resulting from another homologue of gene encoding cytochrome P450 14-alpha sterol demethylase (CYP51).</title>
        <authorList>
            <person name="Yoshioka I."/>
            <person name="Fahal A.H."/>
            <person name="Kaneko S."/>
            <person name="Yaguchi T."/>
        </authorList>
    </citation>
    <scope>NUCLEOTIDE SEQUENCE [LARGE SCALE GENOMIC DNA]</scope>
    <source>
        <strain evidence="2 3">IFM 68171</strain>
    </source>
</reference>
<dbReference type="EMBL" id="BAAFSV010000002">
    <property type="protein sequence ID" value="GAB1314052.1"/>
    <property type="molecule type" value="Genomic_DNA"/>
</dbReference>
<dbReference type="Gene3D" id="3.40.50.1820">
    <property type="entry name" value="alpha/beta hydrolase"/>
    <property type="match status" value="1"/>
</dbReference>
<proteinExistence type="predicted"/>
<dbReference type="SUPFAM" id="SSF53474">
    <property type="entry name" value="alpha/beta-Hydrolases"/>
    <property type="match status" value="1"/>
</dbReference>
<evidence type="ECO:0000313" key="3">
    <source>
        <dbReference type="Proteomes" id="UP001628179"/>
    </source>
</evidence>
<evidence type="ECO:0000313" key="2">
    <source>
        <dbReference type="EMBL" id="GAB1314052.1"/>
    </source>
</evidence>
<dbReference type="RefSeq" id="XP_070915783.1">
    <property type="nucleotide sequence ID" value="XM_071059682.1"/>
</dbReference>
<organism evidence="2 3">
    <name type="scientific">Madurella fahalii</name>
    <dbReference type="NCBI Taxonomy" id="1157608"/>
    <lineage>
        <taxon>Eukaryota</taxon>
        <taxon>Fungi</taxon>
        <taxon>Dikarya</taxon>
        <taxon>Ascomycota</taxon>
        <taxon>Pezizomycotina</taxon>
        <taxon>Sordariomycetes</taxon>
        <taxon>Sordariomycetidae</taxon>
        <taxon>Sordariales</taxon>
        <taxon>Sordariales incertae sedis</taxon>
        <taxon>Madurella</taxon>
    </lineage>
</organism>
<dbReference type="InterPro" id="IPR029058">
    <property type="entry name" value="AB_hydrolase_fold"/>
</dbReference>
<dbReference type="PANTHER" id="PTHR22946:SF0">
    <property type="entry name" value="DIENELACTONE HYDROLASE DOMAIN-CONTAINING PROTEIN"/>
    <property type="match status" value="1"/>
</dbReference>
<evidence type="ECO:0000256" key="1">
    <source>
        <dbReference type="SAM" id="MobiDB-lite"/>
    </source>
</evidence>
<protein>
    <submittedName>
        <fullName evidence="2">Uncharacterized protein</fullName>
    </submittedName>
</protein>
<keyword evidence="3" id="KW-1185">Reference proteome</keyword>
<dbReference type="Proteomes" id="UP001628179">
    <property type="component" value="Unassembled WGS sequence"/>
</dbReference>
<feature type="region of interest" description="Disordered" evidence="1">
    <location>
        <begin position="73"/>
        <end position="92"/>
    </location>
</feature>
<dbReference type="GeneID" id="98175005"/>
<gene>
    <name evidence="2" type="ORF">MFIFM68171_04262</name>
</gene>
<accession>A0ABQ0G8H0</accession>